<evidence type="ECO:0000259" key="5">
    <source>
        <dbReference type="PROSITE" id="PS50102"/>
    </source>
</evidence>
<protein>
    <submittedName>
        <fullName evidence="6">RNA binding protein, putative</fullName>
        <ecNumber evidence="6">5.2.1.8</ecNumber>
    </submittedName>
</protein>
<keyword evidence="2 3" id="KW-0694">RNA-binding</keyword>
<dbReference type="AlphaFoldDB" id="G0QY59"/>
<dbReference type="PANTHER" id="PTHR23236">
    <property type="entry name" value="EUKARYOTIC TRANSLATION INITIATION FACTOR 4B/4H"/>
    <property type="match status" value="1"/>
</dbReference>
<dbReference type="SMART" id="SM00360">
    <property type="entry name" value="RRM"/>
    <property type="match status" value="2"/>
</dbReference>
<dbReference type="InParanoid" id="G0QY59"/>
<dbReference type="InterPro" id="IPR035979">
    <property type="entry name" value="RBD_domain_sf"/>
</dbReference>
<dbReference type="InterPro" id="IPR000504">
    <property type="entry name" value="RRM_dom"/>
</dbReference>
<feature type="non-terminal residue" evidence="6">
    <location>
        <position position="304"/>
    </location>
</feature>
<dbReference type="GO" id="GO:0003723">
    <property type="term" value="F:RNA binding"/>
    <property type="evidence" value="ECO:0007669"/>
    <property type="project" value="UniProtKB-UniRule"/>
</dbReference>
<organism evidence="6 7">
    <name type="scientific">Ichthyophthirius multifiliis</name>
    <name type="common">White spot disease agent</name>
    <name type="synonym">Ich</name>
    <dbReference type="NCBI Taxonomy" id="5932"/>
    <lineage>
        <taxon>Eukaryota</taxon>
        <taxon>Sar</taxon>
        <taxon>Alveolata</taxon>
        <taxon>Ciliophora</taxon>
        <taxon>Intramacronucleata</taxon>
        <taxon>Oligohymenophorea</taxon>
        <taxon>Hymenostomatida</taxon>
        <taxon>Ophryoglenina</taxon>
        <taxon>Ichthyophthirius</taxon>
    </lineage>
</organism>
<keyword evidence="1" id="KW-0677">Repeat</keyword>
<keyword evidence="7" id="KW-1185">Reference proteome</keyword>
<dbReference type="PANTHER" id="PTHR23236:SF119">
    <property type="entry name" value="NUCLEAR RNA-BINDING PROTEIN SART-3"/>
    <property type="match status" value="1"/>
</dbReference>
<proteinExistence type="predicted"/>
<reference evidence="6 7" key="1">
    <citation type="submission" date="2011-07" db="EMBL/GenBank/DDBJ databases">
        <authorList>
            <person name="Coyne R."/>
            <person name="Brami D."/>
            <person name="Johnson J."/>
            <person name="Hostetler J."/>
            <person name="Hannick L."/>
            <person name="Clark T."/>
            <person name="Cassidy-Hanley D."/>
            <person name="Inman J."/>
        </authorList>
    </citation>
    <scope>NUCLEOTIDE SEQUENCE [LARGE SCALE GENOMIC DNA]</scope>
    <source>
        <strain evidence="6 7">G5</strain>
    </source>
</reference>
<dbReference type="EC" id="5.2.1.8" evidence="6"/>
<evidence type="ECO:0000256" key="1">
    <source>
        <dbReference type="ARBA" id="ARBA00022737"/>
    </source>
</evidence>
<evidence type="ECO:0000256" key="3">
    <source>
        <dbReference type="PROSITE-ProRule" id="PRU00176"/>
    </source>
</evidence>
<dbReference type="OMA" id="YETTIFI"/>
<evidence type="ECO:0000256" key="4">
    <source>
        <dbReference type="SAM" id="MobiDB-lite"/>
    </source>
</evidence>
<feature type="non-terminal residue" evidence="6">
    <location>
        <position position="1"/>
    </location>
</feature>
<gene>
    <name evidence="6" type="ORF">IMG5_147760</name>
</gene>
<evidence type="ECO:0000313" key="7">
    <source>
        <dbReference type="Proteomes" id="UP000008983"/>
    </source>
</evidence>
<name>G0QY59_ICHMU</name>
<dbReference type="STRING" id="857967.G0QY59"/>
<dbReference type="SUPFAM" id="SSF54928">
    <property type="entry name" value="RNA-binding domain, RBD"/>
    <property type="match status" value="2"/>
</dbReference>
<evidence type="ECO:0000313" key="6">
    <source>
        <dbReference type="EMBL" id="EGR29847.1"/>
    </source>
</evidence>
<evidence type="ECO:0000256" key="2">
    <source>
        <dbReference type="ARBA" id="ARBA00022884"/>
    </source>
</evidence>
<dbReference type="Pfam" id="PF00076">
    <property type="entry name" value="RRM_1"/>
    <property type="match status" value="1"/>
</dbReference>
<sequence>NPLMDENLTAKQKREQDQRTIYISNLNISAQKQEIIDQFKQIGKIENIWIQEKKNYKKLNVHIQYFLKKKKLKHHYNMMELFFRIMFQGQIELQNKQQNDYSRTALIQKFNEEAKEEDFREFFEDCGIILQIKILKNTNNFVGDGMAYLFFKEKKGLENALLKNGKNFLGKKIRIQRAEEEFQTQKQGEINNKGDDKIIKKKKKRNHDIIPLKKFNSLAKINFNQNENDIFEFKNELAIAPRIIRKKIKKLKRKGFSENQQFVKIQKLKKSKKESNDRNIFNNKFSLQARKEKREKRSILNKKK</sequence>
<dbReference type="OrthoDB" id="442677at2759"/>
<feature type="domain" description="RRM" evidence="5">
    <location>
        <begin position="103"/>
        <end position="180"/>
    </location>
</feature>
<dbReference type="GO" id="GO:0003755">
    <property type="term" value="F:peptidyl-prolyl cis-trans isomerase activity"/>
    <property type="evidence" value="ECO:0007669"/>
    <property type="project" value="UniProtKB-EC"/>
</dbReference>
<keyword evidence="6" id="KW-0413">Isomerase</keyword>
<dbReference type="PROSITE" id="PS50102">
    <property type="entry name" value="RRM"/>
    <property type="match status" value="1"/>
</dbReference>
<dbReference type="EMBL" id="GL984102">
    <property type="protein sequence ID" value="EGR29847.1"/>
    <property type="molecule type" value="Genomic_DNA"/>
</dbReference>
<dbReference type="Proteomes" id="UP000008983">
    <property type="component" value="Unassembled WGS sequence"/>
</dbReference>
<accession>G0QY59</accession>
<feature type="compositionally biased region" description="Basic and acidic residues" evidence="4">
    <location>
        <begin position="289"/>
        <end position="298"/>
    </location>
</feature>
<dbReference type="InterPro" id="IPR012677">
    <property type="entry name" value="Nucleotide-bd_a/b_plait_sf"/>
</dbReference>
<dbReference type="Gene3D" id="3.30.70.330">
    <property type="match status" value="2"/>
</dbReference>
<feature type="region of interest" description="Disordered" evidence="4">
    <location>
        <begin position="267"/>
        <end position="304"/>
    </location>
</feature>
<dbReference type="FunCoup" id="G0QY59">
    <property type="interactions" value="12"/>
</dbReference>
<dbReference type="GeneID" id="14905956"/>
<dbReference type="RefSeq" id="XP_004031083.1">
    <property type="nucleotide sequence ID" value="XM_004031035.1"/>
</dbReference>